<evidence type="ECO:0000256" key="5">
    <source>
        <dbReference type="ARBA" id="ARBA00023136"/>
    </source>
</evidence>
<organism evidence="7 8">
    <name type="scientific">Klebsiella pasteurii</name>
    <dbReference type="NCBI Taxonomy" id="2587529"/>
    <lineage>
        <taxon>Bacteria</taxon>
        <taxon>Pseudomonadati</taxon>
        <taxon>Pseudomonadota</taxon>
        <taxon>Gammaproteobacteria</taxon>
        <taxon>Enterobacterales</taxon>
        <taxon>Enterobacteriaceae</taxon>
        <taxon>Klebsiella/Raoultella group</taxon>
        <taxon>Klebsiella</taxon>
    </lineage>
</organism>
<dbReference type="PIRSF" id="PIRSF002457">
    <property type="entry name" value="DASS"/>
    <property type="match status" value="1"/>
</dbReference>
<comment type="similarity">
    <text evidence="2">Belongs to the SLC13A/DASS transporter (TC 2.A.47) family. DIT1 subfamily.</text>
</comment>
<dbReference type="Pfam" id="PF00939">
    <property type="entry name" value="Na_sulph_symp"/>
    <property type="match status" value="1"/>
</dbReference>
<dbReference type="InterPro" id="IPR030676">
    <property type="entry name" value="CitT-rel"/>
</dbReference>
<feature type="transmembrane region" description="Helical" evidence="6">
    <location>
        <begin position="299"/>
        <end position="317"/>
    </location>
</feature>
<keyword evidence="5 6" id="KW-0472">Membrane</keyword>
<dbReference type="GO" id="GO:0022857">
    <property type="term" value="F:transmembrane transporter activity"/>
    <property type="evidence" value="ECO:0007669"/>
    <property type="project" value="InterPro"/>
</dbReference>
<dbReference type="NCBIfam" id="TIGR00785">
    <property type="entry name" value="dass"/>
    <property type="match status" value="1"/>
</dbReference>
<feature type="transmembrane region" description="Helical" evidence="6">
    <location>
        <begin position="33"/>
        <end position="50"/>
    </location>
</feature>
<feature type="transmembrane region" description="Helical" evidence="6">
    <location>
        <begin position="364"/>
        <end position="383"/>
    </location>
</feature>
<evidence type="ECO:0000313" key="8">
    <source>
        <dbReference type="Proteomes" id="UP000318567"/>
    </source>
</evidence>
<accession>A0A9Q9UNW6</accession>
<dbReference type="EMBL" id="CABGGO010000030">
    <property type="protein sequence ID" value="VUS99397.1"/>
    <property type="molecule type" value="Genomic_DNA"/>
</dbReference>
<feature type="transmembrane region" description="Helical" evidence="6">
    <location>
        <begin position="93"/>
        <end position="110"/>
    </location>
</feature>
<dbReference type="GO" id="GO:0016020">
    <property type="term" value="C:membrane"/>
    <property type="evidence" value="ECO:0007669"/>
    <property type="project" value="UniProtKB-SubCell"/>
</dbReference>
<keyword evidence="4 6" id="KW-1133">Transmembrane helix</keyword>
<dbReference type="AlphaFoldDB" id="A0A9Q9UNW6"/>
<evidence type="ECO:0000256" key="1">
    <source>
        <dbReference type="ARBA" id="ARBA00004141"/>
    </source>
</evidence>
<feature type="transmembrane region" description="Helical" evidence="6">
    <location>
        <begin position="180"/>
        <end position="200"/>
    </location>
</feature>
<feature type="transmembrane region" description="Helical" evidence="6">
    <location>
        <begin position="122"/>
        <end position="143"/>
    </location>
</feature>
<feature type="transmembrane region" description="Helical" evidence="6">
    <location>
        <begin position="220"/>
        <end position="243"/>
    </location>
</feature>
<keyword evidence="3 6" id="KW-0812">Transmembrane</keyword>
<proteinExistence type="inferred from homology"/>
<dbReference type="PANTHER" id="PTHR42826">
    <property type="entry name" value="DICARBOXYLATE TRANSPORTER 2.1, CHLOROPLASTIC"/>
    <property type="match status" value="1"/>
</dbReference>
<evidence type="ECO:0000313" key="7">
    <source>
        <dbReference type="EMBL" id="VUS99397.1"/>
    </source>
</evidence>
<feature type="transmembrane region" description="Helical" evidence="6">
    <location>
        <begin position="7"/>
        <end position="27"/>
    </location>
</feature>
<comment type="subcellular location">
    <subcellularLocation>
        <location evidence="1">Membrane</location>
        <topology evidence="1">Multi-pass membrane protein</topology>
    </subcellularLocation>
</comment>
<comment type="caution">
    <text evidence="7">The sequence shown here is derived from an EMBL/GenBank/DDBJ whole genome shotgun (WGS) entry which is preliminary data.</text>
</comment>
<evidence type="ECO:0000256" key="3">
    <source>
        <dbReference type="ARBA" id="ARBA00022692"/>
    </source>
</evidence>
<protein>
    <submittedName>
        <fullName evidence="7">Inner membrane protein YbhI</fullName>
    </submittedName>
</protein>
<evidence type="ECO:0000256" key="4">
    <source>
        <dbReference type="ARBA" id="ARBA00022989"/>
    </source>
</evidence>
<evidence type="ECO:0000256" key="6">
    <source>
        <dbReference type="SAM" id="Phobius"/>
    </source>
</evidence>
<dbReference type="InterPro" id="IPR001898">
    <property type="entry name" value="SLC13A/DASS"/>
</dbReference>
<sequence>MEMQKNKLWKLLVIIAIPLLISLFPAPEGLSKLAWVLSGIYLAAIVGLVIKPFAEPVVLLIAVAASMVVVGNLGDGSIKAASVLSGYSSGTTWLVFSAFTLSAAFVITGLGKRIAYILIGKIGSTTLGLGYVTAFLDLILAPATPSNTARAGGIVLPIINSVAVALGSEPERSAKRVGHYLMLNIYMVTKTTSYMFFTAMAGNILALKMIEDICHIKLSWGGWALAAGLPGIIMLLLTPLITYKLYPPELKRVDNKKIAQTGIDALGPMTVREKMLSCLFVLALGGWVFSSALGVNESTVAICVMALMLVLKIVTWDDVIKNKGGWNTLIWYGGIIGLSSLLSKVGFFLWLAELLKNNISFNGHGNVAFIVIVALSILVRYFFASGSAYIVAMVPVFAMLANVSGAPVMLTALALLFSNSYGGMVTHYGGAAGPVIFGVGYNDIKSWWIIGGILALLTFLLQITLGVWWWEILIAWKVI</sequence>
<feature type="transmembrane region" description="Helical" evidence="6">
    <location>
        <begin position="57"/>
        <end position="73"/>
    </location>
</feature>
<evidence type="ECO:0000256" key="2">
    <source>
        <dbReference type="ARBA" id="ARBA00007349"/>
    </source>
</evidence>
<gene>
    <name evidence="7" type="primary">ybhI_3</name>
    <name evidence="7" type="ORF">SB6410_04518</name>
</gene>
<dbReference type="Proteomes" id="UP000318567">
    <property type="component" value="Unassembled WGS sequence"/>
</dbReference>
<reference evidence="7 8" key="1">
    <citation type="submission" date="2019-07" db="EMBL/GenBank/DDBJ databases">
        <authorList>
            <person name="Brisse S."/>
            <person name="Rodrigues C."/>
            <person name="Thorpe H."/>
        </authorList>
    </citation>
    <scope>NUCLEOTIDE SEQUENCE [LARGE SCALE GENOMIC DNA]</scope>
    <source>
        <strain evidence="7">SB6410</strain>
    </source>
</reference>
<feature type="transmembrane region" description="Helical" evidence="6">
    <location>
        <begin position="390"/>
        <end position="417"/>
    </location>
</feature>
<feature type="transmembrane region" description="Helical" evidence="6">
    <location>
        <begin position="329"/>
        <end position="352"/>
    </location>
</feature>
<name>A0A9Q9UNW6_9ENTR</name>
<feature type="transmembrane region" description="Helical" evidence="6">
    <location>
        <begin position="447"/>
        <end position="470"/>
    </location>
</feature>